<keyword evidence="5 6" id="KW-0472">Membrane</keyword>
<evidence type="ECO:0000313" key="9">
    <source>
        <dbReference type="Proteomes" id="UP000779900"/>
    </source>
</evidence>
<dbReference type="Pfam" id="PF01578">
    <property type="entry name" value="Cytochrom_C_asm"/>
    <property type="match status" value="1"/>
</dbReference>
<evidence type="ECO:0000313" key="8">
    <source>
        <dbReference type="EMBL" id="MBM3332074.1"/>
    </source>
</evidence>
<evidence type="ECO:0000256" key="3">
    <source>
        <dbReference type="ARBA" id="ARBA00022748"/>
    </source>
</evidence>
<dbReference type="GO" id="GO:0020037">
    <property type="term" value="F:heme binding"/>
    <property type="evidence" value="ECO:0007669"/>
    <property type="project" value="InterPro"/>
</dbReference>
<reference evidence="8" key="1">
    <citation type="submission" date="2019-03" db="EMBL/GenBank/DDBJ databases">
        <title>Lake Tanganyika Metagenome-Assembled Genomes (MAGs).</title>
        <authorList>
            <person name="Tran P."/>
        </authorList>
    </citation>
    <scope>NUCLEOTIDE SEQUENCE</scope>
    <source>
        <strain evidence="8">K_DeepCast_150m_m2_040</strain>
    </source>
</reference>
<evidence type="ECO:0000256" key="5">
    <source>
        <dbReference type="ARBA" id="ARBA00023136"/>
    </source>
</evidence>
<feature type="transmembrane region" description="Helical" evidence="6">
    <location>
        <begin position="168"/>
        <end position="189"/>
    </location>
</feature>
<dbReference type="PANTHER" id="PTHR30071">
    <property type="entry name" value="HEME EXPORTER PROTEIN C"/>
    <property type="match status" value="1"/>
</dbReference>
<evidence type="ECO:0000256" key="6">
    <source>
        <dbReference type="SAM" id="Phobius"/>
    </source>
</evidence>
<feature type="domain" description="Cytochrome c assembly protein" evidence="7">
    <location>
        <begin position="68"/>
        <end position="255"/>
    </location>
</feature>
<keyword evidence="3" id="KW-0201">Cytochrome c-type biogenesis</keyword>
<protein>
    <recommendedName>
        <fullName evidence="7">Cytochrome c assembly protein domain-containing protein</fullName>
    </recommendedName>
</protein>
<gene>
    <name evidence="8" type="ORF">FJY68_09535</name>
</gene>
<feature type="transmembrane region" description="Helical" evidence="6">
    <location>
        <begin position="130"/>
        <end position="156"/>
    </location>
</feature>
<dbReference type="GO" id="GO:0017004">
    <property type="term" value="P:cytochrome complex assembly"/>
    <property type="evidence" value="ECO:0007669"/>
    <property type="project" value="UniProtKB-KW"/>
</dbReference>
<dbReference type="Proteomes" id="UP000779900">
    <property type="component" value="Unassembled WGS sequence"/>
</dbReference>
<keyword evidence="2 6" id="KW-0812">Transmembrane</keyword>
<feature type="transmembrane region" description="Helical" evidence="6">
    <location>
        <begin position="96"/>
        <end position="115"/>
    </location>
</feature>
<dbReference type="AlphaFoldDB" id="A0A937XGM4"/>
<dbReference type="EMBL" id="VGIR01000058">
    <property type="protein sequence ID" value="MBM3332074.1"/>
    <property type="molecule type" value="Genomic_DNA"/>
</dbReference>
<comment type="caution">
    <text evidence="8">The sequence shown here is derived from an EMBL/GenBank/DDBJ whole genome shotgun (WGS) entry which is preliminary data.</text>
</comment>
<feature type="transmembrane region" description="Helical" evidence="6">
    <location>
        <begin position="6"/>
        <end position="24"/>
    </location>
</feature>
<evidence type="ECO:0000256" key="4">
    <source>
        <dbReference type="ARBA" id="ARBA00022989"/>
    </source>
</evidence>
<dbReference type="InterPro" id="IPR045062">
    <property type="entry name" value="Cyt_c_biogenesis_CcsA/CcmC"/>
</dbReference>
<dbReference type="PANTHER" id="PTHR30071:SF1">
    <property type="entry name" value="CYTOCHROME B_B6 PROTEIN-RELATED"/>
    <property type="match status" value="1"/>
</dbReference>
<dbReference type="InterPro" id="IPR002541">
    <property type="entry name" value="Cyt_c_assembly"/>
</dbReference>
<keyword evidence="4 6" id="KW-1133">Transmembrane helix</keyword>
<evidence type="ECO:0000256" key="2">
    <source>
        <dbReference type="ARBA" id="ARBA00022692"/>
    </source>
</evidence>
<dbReference type="GO" id="GO:0005886">
    <property type="term" value="C:plasma membrane"/>
    <property type="evidence" value="ECO:0007669"/>
    <property type="project" value="TreeGrafter"/>
</dbReference>
<feature type="transmembrane region" description="Helical" evidence="6">
    <location>
        <begin position="233"/>
        <end position="254"/>
    </location>
</feature>
<evidence type="ECO:0000256" key="1">
    <source>
        <dbReference type="ARBA" id="ARBA00004141"/>
    </source>
</evidence>
<name>A0A937XGM4_UNCW3</name>
<organism evidence="8 9">
    <name type="scientific">candidate division WOR-3 bacterium</name>
    <dbReference type="NCBI Taxonomy" id="2052148"/>
    <lineage>
        <taxon>Bacteria</taxon>
        <taxon>Bacteria division WOR-3</taxon>
    </lineage>
</organism>
<feature type="transmembrane region" description="Helical" evidence="6">
    <location>
        <begin position="71"/>
        <end position="89"/>
    </location>
</feature>
<feature type="transmembrane region" description="Helical" evidence="6">
    <location>
        <begin position="33"/>
        <end position="51"/>
    </location>
</feature>
<sequence length="257" mass="27420">MSGPVPLYVALAGYTSAAVAAGIARGRPQPGRLSVASVVASAVGLCLQLAFTVARTISVGFLPFASRFESMALFALAVQVTGLIVYLATRQHSAKLGADAISAVLLVGALMPFGFHPGGGMNPILNSPWFAFHIIVAFGGYGCFTAGLAWCIAHLFDRTLDLNPTLPHRLALAGLVLLGAGILTGAMWADSSWGTYWNWDPKESWALLTWTVMMLYVHLGGRRPSRATSGICFGLAFAIMMFTFIGINLLKWGLHRY</sequence>
<proteinExistence type="predicted"/>
<evidence type="ECO:0000259" key="7">
    <source>
        <dbReference type="Pfam" id="PF01578"/>
    </source>
</evidence>
<comment type="subcellular location">
    <subcellularLocation>
        <location evidence="1">Membrane</location>
        <topology evidence="1">Multi-pass membrane protein</topology>
    </subcellularLocation>
</comment>
<feature type="transmembrane region" description="Helical" evidence="6">
    <location>
        <begin position="204"/>
        <end position="221"/>
    </location>
</feature>
<accession>A0A937XGM4</accession>